<gene>
    <name evidence="3" type="ORF">FOF46_30655</name>
</gene>
<dbReference type="RefSeq" id="WP_143919221.1">
    <property type="nucleotide sequence ID" value="NZ_CANMIK010000139.1"/>
</dbReference>
<keyword evidence="3" id="KW-0176">Collagen</keyword>
<dbReference type="PROSITE" id="PS51257">
    <property type="entry name" value="PROKAR_LIPOPROTEIN"/>
    <property type="match status" value="1"/>
</dbReference>
<protein>
    <submittedName>
        <fullName evidence="3">Collagen-like protein</fullName>
    </submittedName>
</protein>
<dbReference type="Proteomes" id="UP000318833">
    <property type="component" value="Unassembled WGS sequence"/>
</dbReference>
<feature type="region of interest" description="Disordered" evidence="1">
    <location>
        <begin position="32"/>
        <end position="51"/>
    </location>
</feature>
<name>A0A554VA41_9FLAO</name>
<evidence type="ECO:0000256" key="1">
    <source>
        <dbReference type="SAM" id="MobiDB-lite"/>
    </source>
</evidence>
<organism evidence="3 4">
    <name type="scientific">Aquimarina algiphila</name>
    <dbReference type="NCBI Taxonomy" id="2047982"/>
    <lineage>
        <taxon>Bacteria</taxon>
        <taxon>Pseudomonadati</taxon>
        <taxon>Bacteroidota</taxon>
        <taxon>Flavobacteriia</taxon>
        <taxon>Flavobacteriales</taxon>
        <taxon>Flavobacteriaceae</taxon>
        <taxon>Aquimarina</taxon>
    </lineage>
</organism>
<comment type="caution">
    <text evidence="3">The sequence shown here is derived from an EMBL/GenBank/DDBJ whole genome shotgun (WGS) entry which is preliminary data.</text>
</comment>
<dbReference type="Gene3D" id="1.20.5.320">
    <property type="entry name" value="6-Phosphogluconate Dehydrogenase, domain 3"/>
    <property type="match status" value="1"/>
</dbReference>
<dbReference type="AlphaFoldDB" id="A0A554VA41"/>
<evidence type="ECO:0000313" key="3">
    <source>
        <dbReference type="EMBL" id="TSE02672.1"/>
    </source>
</evidence>
<reference evidence="3 4" key="1">
    <citation type="submission" date="2019-07" db="EMBL/GenBank/DDBJ databases">
        <title>The draft genome sequence of Aquimarina algiphila M91.</title>
        <authorList>
            <person name="Meng X."/>
        </authorList>
    </citation>
    <scope>NUCLEOTIDE SEQUENCE [LARGE SCALE GENOMIC DNA]</scope>
    <source>
        <strain evidence="3 4">M91</strain>
    </source>
</reference>
<dbReference type="EMBL" id="VLNR01000150">
    <property type="protein sequence ID" value="TSE02672.1"/>
    <property type="molecule type" value="Genomic_DNA"/>
</dbReference>
<feature type="chain" id="PRO_5021738718" evidence="2">
    <location>
        <begin position="25"/>
        <end position="197"/>
    </location>
</feature>
<sequence>MNVKSNLVTLIVMVIVSVSIFSCSDGEDGAIGPTGADGAIGPTGADGEQGEPGTANVIYSDWIASEIPQTMPSSSENFPIAENIEDDIIDSAVILVYGRTASGAVWALPTILDFFPNQVNYSFAVGSNKELTVVVSLVSGSLDLPNNAYLTDYRYVLIPGGQLMGGGASGSKSAKNKNVDYSKMSYEEITTQFNIPE</sequence>
<dbReference type="OrthoDB" id="679784at2"/>
<accession>A0A554VA41</accession>
<keyword evidence="2" id="KW-0732">Signal</keyword>
<feature type="signal peptide" evidence="2">
    <location>
        <begin position="1"/>
        <end position="24"/>
    </location>
</feature>
<evidence type="ECO:0000313" key="4">
    <source>
        <dbReference type="Proteomes" id="UP000318833"/>
    </source>
</evidence>
<proteinExistence type="predicted"/>
<evidence type="ECO:0000256" key="2">
    <source>
        <dbReference type="SAM" id="SignalP"/>
    </source>
</evidence>
<keyword evidence="4" id="KW-1185">Reference proteome</keyword>